<reference evidence="1 2" key="1">
    <citation type="journal article" date="2021" name="Elife">
        <title>Chloroplast acquisition without the gene transfer in kleptoplastic sea slugs, Plakobranchus ocellatus.</title>
        <authorList>
            <person name="Maeda T."/>
            <person name="Takahashi S."/>
            <person name="Yoshida T."/>
            <person name="Shimamura S."/>
            <person name="Takaki Y."/>
            <person name="Nagai Y."/>
            <person name="Toyoda A."/>
            <person name="Suzuki Y."/>
            <person name="Arimoto A."/>
            <person name="Ishii H."/>
            <person name="Satoh N."/>
            <person name="Nishiyama T."/>
            <person name="Hasebe M."/>
            <person name="Maruyama T."/>
            <person name="Minagawa J."/>
            <person name="Obokata J."/>
            <person name="Shigenobu S."/>
        </authorList>
    </citation>
    <scope>NUCLEOTIDE SEQUENCE [LARGE SCALE GENOMIC DNA]</scope>
</reference>
<comment type="caution">
    <text evidence="1">The sequence shown here is derived from an EMBL/GenBank/DDBJ whole genome shotgun (WGS) entry which is preliminary data.</text>
</comment>
<dbReference type="GO" id="GO:0003964">
    <property type="term" value="F:RNA-directed DNA polymerase activity"/>
    <property type="evidence" value="ECO:0007669"/>
    <property type="project" value="UniProtKB-KW"/>
</dbReference>
<keyword evidence="1" id="KW-0695">RNA-directed DNA polymerase</keyword>
<keyword evidence="1" id="KW-0548">Nucleotidyltransferase</keyword>
<gene>
    <name evidence="1" type="ORF">PoB_001826900</name>
</gene>
<keyword evidence="1" id="KW-0808">Transferase</keyword>
<protein>
    <submittedName>
        <fullName evidence="1">Reverse transcriptase</fullName>
    </submittedName>
</protein>
<organism evidence="1 2">
    <name type="scientific">Plakobranchus ocellatus</name>
    <dbReference type="NCBI Taxonomy" id="259542"/>
    <lineage>
        <taxon>Eukaryota</taxon>
        <taxon>Metazoa</taxon>
        <taxon>Spiralia</taxon>
        <taxon>Lophotrochozoa</taxon>
        <taxon>Mollusca</taxon>
        <taxon>Gastropoda</taxon>
        <taxon>Heterobranchia</taxon>
        <taxon>Euthyneura</taxon>
        <taxon>Panpulmonata</taxon>
        <taxon>Sacoglossa</taxon>
        <taxon>Placobranchoidea</taxon>
        <taxon>Plakobranchidae</taxon>
        <taxon>Plakobranchus</taxon>
    </lineage>
</organism>
<name>A0AAV3ZD00_9GAST</name>
<accession>A0AAV3ZD00</accession>
<evidence type="ECO:0000313" key="2">
    <source>
        <dbReference type="Proteomes" id="UP000735302"/>
    </source>
</evidence>
<dbReference type="EMBL" id="BLXT01002163">
    <property type="protein sequence ID" value="GFN91763.1"/>
    <property type="molecule type" value="Genomic_DNA"/>
</dbReference>
<keyword evidence="2" id="KW-1185">Reference proteome</keyword>
<proteinExistence type="predicted"/>
<sequence length="75" mass="8604">MIVDEIRVEEDSKRMQKAVQQSQQGHWKSWESSLQRFLPYGIESGTRRHSESASLSELCMTSTLNCKSGAVEDER</sequence>
<evidence type="ECO:0000313" key="1">
    <source>
        <dbReference type="EMBL" id="GFN91763.1"/>
    </source>
</evidence>
<dbReference type="AlphaFoldDB" id="A0AAV3ZD00"/>
<dbReference type="Proteomes" id="UP000735302">
    <property type="component" value="Unassembled WGS sequence"/>
</dbReference>